<dbReference type="Pfam" id="PF00480">
    <property type="entry name" value="ROK"/>
    <property type="match status" value="1"/>
</dbReference>
<dbReference type="InterPro" id="IPR043129">
    <property type="entry name" value="ATPase_NBD"/>
</dbReference>
<sequence>MELARATNRSVRLRNRSALLTKLFLDGPLTRQDLVRSTGLSQPAVSNVVADMIDEGLVAEAGAAESDGGRPSMLLRIAPRFAFLIGVDVGETRVRVELFDFAMTLLASVEYPLDPARTEPDLVAGHVLAGIEAVTGQAGVAPGDVLGVGIGVSGVVEQGTEAVVHAQALGWDRVPLERLIGAGTDLPLHIDNGAKTLGQAEMWFGAGRGARHAVFALVGSGVGASVVTNGATYRGASSSAGEWGHTTLVYGGRVCRCGARGCLEAYVGAEAIIDRYREARRGRPVLGEDEESQIAALVAAAETSATARRVLEDTAGYLGAGVANLINLFNPERVVLGGWAAMALGDLLPAVREAAGRQALRQPYEQASIELCRLGVDAVALGAATLPIARFLTEGGVRR</sequence>
<evidence type="ECO:0000313" key="2">
    <source>
        <dbReference type="EMBL" id="RQX10153.1"/>
    </source>
</evidence>
<dbReference type="OrthoDB" id="3534172at2"/>
<dbReference type="Proteomes" id="UP000266889">
    <property type="component" value="Unassembled WGS sequence"/>
</dbReference>
<name>A0A3N9XRT8_9ACTN</name>
<dbReference type="SUPFAM" id="SSF46785">
    <property type="entry name" value="Winged helix' DNA-binding domain"/>
    <property type="match status" value="1"/>
</dbReference>
<reference evidence="2 3" key="1">
    <citation type="submission" date="2018-05" db="EMBL/GenBank/DDBJ databases">
        <title>Micromonospora from Atacama Desert.</title>
        <authorList>
            <person name="Carro L."/>
            <person name="Goodfellow M."/>
            <person name="Klenk H.-P."/>
        </authorList>
    </citation>
    <scope>NUCLEOTIDE SEQUENCE [LARGE SCALE GENOMIC DNA]</scope>
    <source>
        <strain evidence="2 3">LB32</strain>
    </source>
</reference>
<organism evidence="2 3">
    <name type="scientific">Micromonospora arida</name>
    <dbReference type="NCBI Taxonomy" id="2203715"/>
    <lineage>
        <taxon>Bacteria</taxon>
        <taxon>Bacillati</taxon>
        <taxon>Actinomycetota</taxon>
        <taxon>Actinomycetes</taxon>
        <taxon>Micromonosporales</taxon>
        <taxon>Micromonosporaceae</taxon>
        <taxon>Micromonospora</taxon>
    </lineage>
</organism>
<keyword evidence="3" id="KW-1185">Reference proteome</keyword>
<dbReference type="InterPro" id="IPR036388">
    <property type="entry name" value="WH-like_DNA-bd_sf"/>
</dbReference>
<keyword evidence="2" id="KW-0808">Transferase</keyword>
<protein>
    <submittedName>
        <fullName evidence="2">Sugar kinase</fullName>
    </submittedName>
</protein>
<proteinExistence type="inferred from homology"/>
<accession>A0A3N9XRT8</accession>
<dbReference type="AlphaFoldDB" id="A0A3N9XRT8"/>
<dbReference type="GO" id="GO:0003700">
    <property type="term" value="F:DNA-binding transcription factor activity"/>
    <property type="evidence" value="ECO:0007669"/>
    <property type="project" value="InterPro"/>
</dbReference>
<dbReference type="InterPro" id="IPR000600">
    <property type="entry name" value="ROK"/>
</dbReference>
<dbReference type="Gene3D" id="3.30.420.40">
    <property type="match status" value="2"/>
</dbReference>
<dbReference type="PANTHER" id="PTHR18964">
    <property type="entry name" value="ROK (REPRESSOR, ORF, KINASE) FAMILY"/>
    <property type="match status" value="1"/>
</dbReference>
<dbReference type="RefSeq" id="WP_124856101.1">
    <property type="nucleotide sequence ID" value="NZ_JBEXYX010000002.1"/>
</dbReference>
<dbReference type="SUPFAM" id="SSF53067">
    <property type="entry name" value="Actin-like ATPase domain"/>
    <property type="match status" value="1"/>
</dbReference>
<dbReference type="GO" id="GO:0016301">
    <property type="term" value="F:kinase activity"/>
    <property type="evidence" value="ECO:0007669"/>
    <property type="project" value="UniProtKB-KW"/>
</dbReference>
<comment type="similarity">
    <text evidence="1">Belongs to the ROK (NagC/XylR) family.</text>
</comment>
<dbReference type="EMBL" id="QGSY01000161">
    <property type="protein sequence ID" value="RQX10153.1"/>
    <property type="molecule type" value="Genomic_DNA"/>
</dbReference>
<evidence type="ECO:0000313" key="3">
    <source>
        <dbReference type="Proteomes" id="UP000266889"/>
    </source>
</evidence>
<evidence type="ECO:0000256" key="1">
    <source>
        <dbReference type="ARBA" id="ARBA00006479"/>
    </source>
</evidence>
<comment type="caution">
    <text evidence="2">The sequence shown here is derived from an EMBL/GenBank/DDBJ whole genome shotgun (WGS) entry which is preliminary data.</text>
</comment>
<dbReference type="InterPro" id="IPR036390">
    <property type="entry name" value="WH_DNA-bd_sf"/>
</dbReference>
<dbReference type="PANTHER" id="PTHR18964:SF149">
    <property type="entry name" value="BIFUNCTIONAL UDP-N-ACETYLGLUCOSAMINE 2-EPIMERASE_N-ACETYLMANNOSAMINE KINASE"/>
    <property type="match status" value="1"/>
</dbReference>
<gene>
    <name evidence="2" type="ORF">DLJ58_12770</name>
</gene>
<dbReference type="Gene3D" id="1.10.10.10">
    <property type="entry name" value="Winged helix-like DNA-binding domain superfamily/Winged helix DNA-binding domain"/>
    <property type="match status" value="1"/>
</dbReference>
<keyword evidence="2" id="KW-0418">Kinase</keyword>